<dbReference type="GO" id="GO:0003677">
    <property type="term" value="F:DNA binding"/>
    <property type="evidence" value="ECO:0007669"/>
    <property type="project" value="UniProtKB-UniRule"/>
</dbReference>
<feature type="compositionally biased region" description="Polar residues" evidence="5">
    <location>
        <begin position="1666"/>
        <end position="1678"/>
    </location>
</feature>
<dbReference type="Gene3D" id="1.10.10.10">
    <property type="entry name" value="Winged helix-like DNA-binding domain superfamily/Winged helix DNA-binding domain"/>
    <property type="match status" value="1"/>
</dbReference>
<feature type="region of interest" description="Disordered" evidence="5">
    <location>
        <begin position="633"/>
        <end position="660"/>
    </location>
</feature>
<feature type="compositionally biased region" description="Low complexity" evidence="5">
    <location>
        <begin position="943"/>
        <end position="953"/>
    </location>
</feature>
<dbReference type="InterPro" id="IPR010427">
    <property type="entry name" value="DUF1023"/>
</dbReference>
<dbReference type="PROSITE" id="PS50977">
    <property type="entry name" value="HTH_TETR_2"/>
    <property type="match status" value="2"/>
</dbReference>
<dbReference type="Pfam" id="PF20706">
    <property type="entry name" value="GT4-conflict"/>
    <property type="match status" value="1"/>
</dbReference>
<dbReference type="InterPro" id="IPR009057">
    <property type="entry name" value="Homeodomain-like_sf"/>
</dbReference>
<feature type="domain" description="HTH tetR-type" evidence="6">
    <location>
        <begin position="658"/>
        <end position="718"/>
    </location>
</feature>
<feature type="DNA-binding region" description="H-T-H motif" evidence="4">
    <location>
        <begin position="472"/>
        <end position="491"/>
    </location>
</feature>
<evidence type="ECO:0000313" key="7">
    <source>
        <dbReference type="EMBL" id="SUA48080.1"/>
    </source>
</evidence>
<dbReference type="Gene3D" id="1.10.357.10">
    <property type="entry name" value="Tetracycline Repressor, domain 2"/>
    <property type="match status" value="2"/>
</dbReference>
<feature type="region of interest" description="Disordered" evidence="5">
    <location>
        <begin position="2160"/>
        <end position="2181"/>
    </location>
</feature>
<dbReference type="EMBL" id="UGRU01000001">
    <property type="protein sequence ID" value="SUA48080.1"/>
    <property type="molecule type" value="Genomic_DNA"/>
</dbReference>
<dbReference type="CDD" id="cd03801">
    <property type="entry name" value="GT4_PimA-like"/>
    <property type="match status" value="1"/>
</dbReference>
<feature type="DNA-binding region" description="H-T-H motif" evidence="4">
    <location>
        <begin position="681"/>
        <end position="700"/>
    </location>
</feature>
<dbReference type="OrthoDB" id="4505691at2"/>
<dbReference type="Pfam" id="PF06259">
    <property type="entry name" value="Abhydrolase_8"/>
    <property type="match status" value="1"/>
</dbReference>
<organism evidence="7 8">
    <name type="scientific">Nocardia africana</name>
    <dbReference type="NCBI Taxonomy" id="134964"/>
    <lineage>
        <taxon>Bacteria</taxon>
        <taxon>Bacillati</taxon>
        <taxon>Actinomycetota</taxon>
        <taxon>Actinomycetes</taxon>
        <taxon>Mycobacteriales</taxon>
        <taxon>Nocardiaceae</taxon>
        <taxon>Nocardia</taxon>
    </lineage>
</organism>
<reference evidence="7 8" key="1">
    <citation type="submission" date="2018-06" db="EMBL/GenBank/DDBJ databases">
        <authorList>
            <consortium name="Pathogen Informatics"/>
            <person name="Doyle S."/>
        </authorList>
    </citation>
    <scope>NUCLEOTIDE SEQUENCE [LARGE SCALE GENOMIC DNA]</scope>
    <source>
        <strain evidence="7 8">NCTC13184</strain>
    </source>
</reference>
<evidence type="ECO:0000313" key="8">
    <source>
        <dbReference type="Proteomes" id="UP000255082"/>
    </source>
</evidence>
<keyword evidence="1" id="KW-0328">Glycosyltransferase</keyword>
<name>A0A378X396_9NOCA</name>
<dbReference type="Gene3D" id="3.40.50.2000">
    <property type="entry name" value="Glycogen Phosphorylase B"/>
    <property type="match status" value="2"/>
</dbReference>
<dbReference type="InterPro" id="IPR001647">
    <property type="entry name" value="HTH_TetR"/>
</dbReference>
<dbReference type="GO" id="GO:0006355">
    <property type="term" value="P:regulation of DNA-templated transcription"/>
    <property type="evidence" value="ECO:0007669"/>
    <property type="project" value="InterPro"/>
</dbReference>
<feature type="region of interest" description="Disordered" evidence="5">
    <location>
        <begin position="1328"/>
        <end position="1378"/>
    </location>
</feature>
<feature type="compositionally biased region" description="Polar residues" evidence="5">
    <location>
        <begin position="2361"/>
        <end position="2370"/>
    </location>
</feature>
<keyword evidence="2" id="KW-0808">Transferase</keyword>
<feature type="region of interest" description="Disordered" evidence="5">
    <location>
        <begin position="851"/>
        <end position="957"/>
    </location>
</feature>
<dbReference type="PANTHER" id="PTHR12526">
    <property type="entry name" value="GLYCOSYLTRANSFERASE"/>
    <property type="match status" value="1"/>
</dbReference>
<evidence type="ECO:0000256" key="5">
    <source>
        <dbReference type="SAM" id="MobiDB-lite"/>
    </source>
</evidence>
<gene>
    <name evidence="7" type="ORF">NCTC13184_06625</name>
</gene>
<dbReference type="PANTHER" id="PTHR12526:SF510">
    <property type="entry name" value="D-INOSITOL 3-PHOSPHATE GLYCOSYLTRANSFERASE"/>
    <property type="match status" value="1"/>
</dbReference>
<sequence>MGTLNLALCEGLVAAGHEVTVLPRQVDSEFRVPGVRVYLRDEWMQDLHPEHVRSLPDSVDMVVVHVEADGLQAALAAEKQYPAAKIVAVHHLIPMLWESLTSDPAQGRARVAAGIYLSRRAHLVTGLGPALATDALLQAAMAGHGSVHELQPVLDMAEQPPQPAPGSPVRVLLFGRVDDALKGGAEIAEVVSRLRAHGHDVRLVVRGFENDLRAAHTGLAEIVGDPDAVEVLPHTRDRAEIRADIRAATVVVMPSRAEGFGSVATEAIEQGVPVVVPSTSGAGRYLAALAGHRAAAERFNLVKQDQGAPVPIDDWVAKLLVVIDDVPGAWTTARRLQELVRPLTRENSARMLVHATVNTDPHARPEIRPSRTRVSLAQGRVVARGEEEDYLRILAVADAMETDPAVRSAIIGRKGIDLAPSWEPLSIRLAAADPDEWMFAPWTRPAQQDDSRARILGATVATVAEQGFAATTIDDICRRAEVTPEEFDEHFPRAYDAFAAAHKAALDDLRHLVVDEVSLARAPDRTARMTTVVQTYTSALTARPVTARVVLVERSGLDLVQRAARAMTATKSIATTLAEVLDEPAMSVEGLRALAAAVQGLLANWAVTADKGAVTDLQGDLADLLRIGTASPEVRPVAVPRPPQVQSEDDGSTEQAEPDERERILTELLAGAARYGYTNMSLDTVQQRAGVSAETYQELFSDKESGFEAACAAAIERLRTSLRAAVPGRFDGELRPRLETALRTYLTVLASSGDETRVLHLELPTTGPLRDRFLTMVAGHLAEAVDEIDDRTGRLLAAAVTGVVADRIAARQYARFHDLPSADVEAGALTPLPGDVPIVAAWAHALLTGTASPSSSAHETVRNSLPPEATTEQTDDDPTARPIGSRPGRPAPQRDSGTGRPAPSPWRRGDTSRPGTGPAAVDSGEGSDDQAVGATPWQRNDSAPAATPWAAVAGTRSMSQQRGFADMWRRIRELLVNGAGLTESDPMVQTWNNVPLTDVRRALDALPPHRRERLIAGFNPARHGTGRAHINPLATDQEPLWSAARHLGSAIAAAHGVQAELPDEPRARLRAPKSGAEAEPIYIVDPGRIAEALRVAGQAHRGKPTDPGTNTADGPIGHRPSDSAPTPLDVDEVLQWILDSPSTPVHWQHVGPVPDDVLLASAADADVDLDAIRRRWDALAEDYVRSGWRTGGGLVFRGDTRPFSVPWADGFVPLSQRDGKVVYTTVRVNRAGDYGESVVMDTATSQWTVVHRIYVIDAPGGFGVVDQNGDVVSVHWPGGLRSDRIVGCFEIPAEIWQRDFTAQADRLRQYWRPNPAYRRLDTTAAELSVTEDDSAEATSARSPAQVDRNGPQPVPPENPEARPGEPVRAGTADRTPASAARHALAGLLSAPVRVVRAGAVRSVVNSVQRRIAETPDDVLVAVDISDLITWISESLDVHHRAEAVTRRSARFDALPADRQDQLDNLRRAFVTTNDALSRRLDRMFGSDPSAPLAALDADDPLRELRRLAEVSRSARAAGLVDSLTHYFENGDVENQRSDDHTNPELAAAAARYRDLQAAGFTGKAAQKDVAKVAGTSQSKVSQILRRRAADITADQRIILIAARWLDYAMPDDLVRAAARYESELRSGTDRMMDETDHTGPGVTSPADEAPDTERPAPGAIGARPGQTPTGDASKTDSAVTPDPLPADTDPTVSEQRLAGEALAGLRTHFGPDADERTLLQDVDTTDVAGASRAHTHKVAQWWHAMSTGVPDRPNLPSIQVELGLSDRQYALLRVYPHAIGNADGIPFRVRDKANRLSIARDIRRFLQRRPEVVTPEVDAEAAGIARARALLRRASAELQARIPNPTLTKAEVEELGNLLATRRHLREIQADATRLTGHPVVQLLAYDAAAHGGNGRVILSIGDADRAGIVNRMTNGLGSTVQTLYHRSHYAQSLYEVTTLRGNGASVAAIVDIGYRCPVDLSVASPRMAEVGGDVVARDITAFNATREFYAEKPAGAPVPRLRNAIGHSYGSTTLCYAAQDMRLAGEIDQAILTGSPGAGRRMRHAGEFGVPVYVLSEKTDPVANLGAHKQGRKGRYANAGLGTSPAAAIFGAILLTTEVPAGATYFAERPGPAHRLVVKPHASYYLWADETERVPGRGLDNLGWVFVGRAEVAERAEYPDAPRPAGKRWRRKRQEPSTLETDVDAEVRAALESARVPGESTTPARCGLAELTFARQRFTGRAPIELPDEDTVTILEYRGFHPRELAQYAHGKWAEVDPDSEFVSRITGSEQPTDLALLLVQAPNAAEDRIDGHIISLTTDANGELWLHEVVPGPDDTTVEHNLHGDAAHRRLSDLRNQNGAGFFAITYGTDGRPENPIDTTTSTGTEWAQGTAPATRIGRTNDEPPEDPGASTKKTPVPNRSALTDAEIEVLALLRRGMTDDEIAMVAELPAADVRALRESAVRKLETVRRPTQEPASDDAVARETELWSADDRWWAGSQVEAVQRFTETLTHDGRRGRVEGRTTDDGRRIFHVPLGSDRLVQVELQSGRRTAISMVLRESDRGRSYDHSSEFHELLRNLTRSSGPVPAAEILATLIFDMESTQRRAHEDGLSGVRFDIHTDTPVTLEVAPGRFGPNVRATVESSGLRAGIALSYGDTPIRRFAPISHFEPARMCIGSLTSWTRSCGRAHYAGKDRSAPPKRRRPGCSMSPGPTRRALRGPPPSRGRYICPPPCPVRRALEQRV</sequence>
<feature type="region of interest" description="Disordered" evidence="5">
    <location>
        <begin position="1625"/>
        <end position="1691"/>
    </location>
</feature>
<dbReference type="RefSeq" id="WP_128145588.1">
    <property type="nucleotide sequence ID" value="NZ_UGRU01000001.1"/>
</dbReference>
<evidence type="ECO:0000256" key="1">
    <source>
        <dbReference type="ARBA" id="ARBA00022676"/>
    </source>
</evidence>
<dbReference type="SUPFAM" id="SSF46894">
    <property type="entry name" value="C-terminal effector domain of the bipartite response regulators"/>
    <property type="match status" value="1"/>
</dbReference>
<dbReference type="Gene3D" id="3.90.210.10">
    <property type="entry name" value="Heat-Labile Enterotoxin, subunit A"/>
    <property type="match status" value="1"/>
</dbReference>
<dbReference type="SUPFAM" id="SSF53756">
    <property type="entry name" value="UDP-Glycosyltransferase/glycogen phosphorylase"/>
    <property type="match status" value="1"/>
</dbReference>
<dbReference type="Proteomes" id="UP000255082">
    <property type="component" value="Unassembled WGS sequence"/>
</dbReference>
<feature type="compositionally biased region" description="Acidic residues" evidence="5">
    <location>
        <begin position="647"/>
        <end position="657"/>
    </location>
</feature>
<dbReference type="InterPro" id="IPR016032">
    <property type="entry name" value="Sig_transdc_resp-reg_C-effctor"/>
</dbReference>
<feature type="region of interest" description="Disordered" evidence="5">
    <location>
        <begin position="2361"/>
        <end position="2401"/>
    </location>
</feature>
<feature type="compositionally biased region" description="Basic and acidic residues" evidence="5">
    <location>
        <begin position="1625"/>
        <end position="1637"/>
    </location>
</feature>
<evidence type="ECO:0000256" key="4">
    <source>
        <dbReference type="PROSITE-ProRule" id="PRU00335"/>
    </source>
</evidence>
<evidence type="ECO:0000256" key="2">
    <source>
        <dbReference type="ARBA" id="ARBA00022679"/>
    </source>
</evidence>
<feature type="region of interest" description="Disordered" evidence="5">
    <location>
        <begin position="1099"/>
        <end position="1125"/>
    </location>
</feature>
<evidence type="ECO:0000259" key="6">
    <source>
        <dbReference type="PROSITE" id="PS50977"/>
    </source>
</evidence>
<feature type="domain" description="HTH tetR-type" evidence="6">
    <location>
        <begin position="449"/>
        <end position="509"/>
    </location>
</feature>
<proteinExistence type="predicted"/>
<dbReference type="GO" id="GO:0016757">
    <property type="term" value="F:glycosyltransferase activity"/>
    <property type="evidence" value="ECO:0007669"/>
    <property type="project" value="UniProtKB-KW"/>
</dbReference>
<keyword evidence="3 4" id="KW-0238">DNA-binding</keyword>
<protein>
    <submittedName>
        <fullName evidence="7">Transcriptional regulator BetI</fullName>
    </submittedName>
</protein>
<feature type="compositionally biased region" description="Pro residues" evidence="5">
    <location>
        <begin position="2701"/>
        <end position="2710"/>
    </location>
</feature>
<accession>A0A378X396</accession>
<dbReference type="SUPFAM" id="SSF46689">
    <property type="entry name" value="Homeodomain-like"/>
    <property type="match status" value="2"/>
</dbReference>
<dbReference type="InterPro" id="IPR036388">
    <property type="entry name" value="WH-like_DNA-bd_sf"/>
</dbReference>
<feature type="region of interest" description="Disordered" evidence="5">
    <location>
        <begin position="2671"/>
        <end position="2710"/>
    </location>
</feature>
<evidence type="ECO:0000256" key="3">
    <source>
        <dbReference type="ARBA" id="ARBA00023125"/>
    </source>
</evidence>